<comment type="caution">
    <text evidence="1">The sequence shown here is derived from an EMBL/GenBank/DDBJ whole genome shotgun (WGS) entry which is preliminary data.</text>
</comment>
<evidence type="ECO:0000313" key="2">
    <source>
        <dbReference type="Proteomes" id="UP000518266"/>
    </source>
</evidence>
<name>A0A7J5Z293_DISMA</name>
<dbReference type="InterPro" id="IPR013320">
    <property type="entry name" value="ConA-like_dom_sf"/>
</dbReference>
<gene>
    <name evidence="1" type="ORF">F7725_016326</name>
</gene>
<sequence length="94" mass="10709">MTVNTQHGPETLSLKKKLQRVRVNLDWNRGKLSFSDPDTTHTYTPSHILSLSGCFHTLPRCNVKIIPQKVLCDSGSEQVEDDLSFLMFFYVLAI</sequence>
<proteinExistence type="predicted"/>
<organism evidence="1 2">
    <name type="scientific">Dissostichus mawsoni</name>
    <name type="common">Antarctic cod</name>
    <dbReference type="NCBI Taxonomy" id="36200"/>
    <lineage>
        <taxon>Eukaryota</taxon>
        <taxon>Metazoa</taxon>
        <taxon>Chordata</taxon>
        <taxon>Craniata</taxon>
        <taxon>Vertebrata</taxon>
        <taxon>Euteleostomi</taxon>
        <taxon>Actinopterygii</taxon>
        <taxon>Neopterygii</taxon>
        <taxon>Teleostei</taxon>
        <taxon>Neoteleostei</taxon>
        <taxon>Acanthomorphata</taxon>
        <taxon>Eupercaria</taxon>
        <taxon>Perciformes</taxon>
        <taxon>Notothenioidei</taxon>
        <taxon>Nototheniidae</taxon>
        <taxon>Dissostichus</taxon>
    </lineage>
</organism>
<dbReference type="InterPro" id="IPR043136">
    <property type="entry name" value="B30.2/SPRY_sf"/>
</dbReference>
<dbReference type="OrthoDB" id="654191at2759"/>
<keyword evidence="2" id="KW-1185">Reference proteome</keyword>
<reference evidence="1 2" key="1">
    <citation type="submission" date="2020-03" db="EMBL/GenBank/DDBJ databases">
        <title>Dissostichus mawsoni Genome sequencing and assembly.</title>
        <authorList>
            <person name="Park H."/>
        </authorList>
    </citation>
    <scope>NUCLEOTIDE SEQUENCE [LARGE SCALE GENOMIC DNA]</scope>
    <source>
        <strain evidence="1">DM0001</strain>
        <tissue evidence="1">Muscle</tissue>
    </source>
</reference>
<evidence type="ECO:0000313" key="1">
    <source>
        <dbReference type="EMBL" id="KAF3855603.1"/>
    </source>
</evidence>
<dbReference type="AlphaFoldDB" id="A0A7J5Z293"/>
<dbReference type="SUPFAM" id="SSF49899">
    <property type="entry name" value="Concanavalin A-like lectins/glucanases"/>
    <property type="match status" value="1"/>
</dbReference>
<dbReference type="Proteomes" id="UP000518266">
    <property type="component" value="Unassembled WGS sequence"/>
</dbReference>
<protein>
    <submittedName>
        <fullName evidence="1">Uncharacterized protein</fullName>
    </submittedName>
</protein>
<dbReference type="EMBL" id="JAAKFY010000006">
    <property type="protein sequence ID" value="KAF3855603.1"/>
    <property type="molecule type" value="Genomic_DNA"/>
</dbReference>
<accession>A0A7J5Z293</accession>
<dbReference type="Gene3D" id="2.60.120.920">
    <property type="match status" value="1"/>
</dbReference>